<dbReference type="KEGG" id="pcoo:112862931"/>
<dbReference type="PANTHER" id="PTHR10462">
    <property type="entry name" value="GLYCOSYLTRANSFERASE-RELATED"/>
    <property type="match status" value="1"/>
</dbReference>
<keyword evidence="8" id="KW-0812">Transmembrane</keyword>
<evidence type="ECO:0000256" key="2">
    <source>
        <dbReference type="ARBA" id="ARBA00004606"/>
    </source>
</evidence>
<keyword evidence="8" id="KW-0472">Membrane</keyword>
<dbReference type="GO" id="GO:0016758">
    <property type="term" value="F:hexosyltransferase activity"/>
    <property type="evidence" value="ECO:0007669"/>
    <property type="project" value="InterPro"/>
</dbReference>
<keyword evidence="8" id="KW-1133">Transmembrane helix</keyword>
<comment type="cofactor">
    <cofactor evidence="1">
        <name>Mn(2+)</name>
        <dbReference type="ChEBI" id="CHEBI:29035"/>
    </cofactor>
</comment>
<evidence type="ECO:0000256" key="5">
    <source>
        <dbReference type="ARBA" id="ARBA00022679"/>
    </source>
</evidence>
<evidence type="ECO:0000313" key="9">
    <source>
        <dbReference type="Proteomes" id="UP000515131"/>
    </source>
</evidence>
<dbReference type="GO" id="GO:0005975">
    <property type="term" value="P:carbohydrate metabolic process"/>
    <property type="evidence" value="ECO:0007669"/>
    <property type="project" value="InterPro"/>
</dbReference>
<evidence type="ECO:0000256" key="1">
    <source>
        <dbReference type="ARBA" id="ARBA00001936"/>
    </source>
</evidence>
<dbReference type="SUPFAM" id="SSF53448">
    <property type="entry name" value="Nucleotide-diphospho-sugar transferases"/>
    <property type="match status" value="1"/>
</dbReference>
<comment type="subcellular location">
    <subcellularLocation>
        <location evidence="2">Membrane</location>
        <topology evidence="2">Single-pass type II membrane protein</topology>
    </subcellularLocation>
</comment>
<reference evidence="10" key="1">
    <citation type="submission" date="2025-08" db="UniProtKB">
        <authorList>
            <consortium name="RefSeq"/>
        </authorList>
    </citation>
    <scope>IDENTIFICATION</scope>
    <source>
        <tissue evidence="10">Blood</tissue>
    </source>
</reference>
<organism evidence="9 10">
    <name type="scientific">Puma concolor</name>
    <name type="common">Mountain lion</name>
    <name type="synonym">Felis concolor</name>
    <dbReference type="NCBI Taxonomy" id="9696"/>
    <lineage>
        <taxon>Eukaryota</taxon>
        <taxon>Metazoa</taxon>
        <taxon>Chordata</taxon>
        <taxon>Craniata</taxon>
        <taxon>Vertebrata</taxon>
        <taxon>Euteleostomi</taxon>
        <taxon>Mammalia</taxon>
        <taxon>Eutheria</taxon>
        <taxon>Laurasiatheria</taxon>
        <taxon>Carnivora</taxon>
        <taxon>Feliformia</taxon>
        <taxon>Felidae</taxon>
        <taxon>Felinae</taxon>
        <taxon>Puma</taxon>
    </lineage>
</organism>
<dbReference type="InterPro" id="IPR029044">
    <property type="entry name" value="Nucleotide-diphossugar_trans"/>
</dbReference>
<evidence type="ECO:0000256" key="4">
    <source>
        <dbReference type="ARBA" id="ARBA00022676"/>
    </source>
</evidence>
<sequence length="185" mass="21232">MPSPPPRTWKRLFWLLILFALGLLGLYLYGLPVIRHLEVLIPMGVCPSARMALLRDNFTGLLHPWARPEVLTCTSWGAPIIWDGTFDPAVAQREALQQNLTIGLTVFAVGRYLEKYLARFLETAEQHFMVGQRVVYYVFTERPDAVPRVALAPGRLLRVERVARERRWQDVSMQRMHTLHEALGA</sequence>
<keyword evidence="9" id="KW-1185">Reference proteome</keyword>
<dbReference type="CTD" id="127550"/>
<feature type="binding site" evidence="7">
    <location>
        <position position="112"/>
    </location>
    <ligand>
        <name>UDP-N-acetyl-alpha-D-galactosamine</name>
        <dbReference type="ChEBI" id="CHEBI:67138"/>
    </ligand>
</feature>
<dbReference type="Gene3D" id="3.90.550.10">
    <property type="entry name" value="Spore Coat Polysaccharide Biosynthesis Protein SpsA, Chain A"/>
    <property type="match status" value="1"/>
</dbReference>
<keyword evidence="5" id="KW-0808">Transferase</keyword>
<dbReference type="RefSeq" id="XP_025781952.1">
    <property type="nucleotide sequence ID" value="XM_025926167.1"/>
</dbReference>
<dbReference type="Proteomes" id="UP000515131">
    <property type="component" value="Unplaced"/>
</dbReference>
<name>A0A6P6I1Q0_PUMCO</name>
<feature type="transmembrane region" description="Helical" evidence="8">
    <location>
        <begin position="12"/>
        <end position="30"/>
    </location>
</feature>
<feature type="binding site" evidence="7">
    <location>
        <begin position="107"/>
        <end position="109"/>
    </location>
    <ligand>
        <name>UDP-N-acetyl-alpha-D-galactosamine</name>
        <dbReference type="ChEBI" id="CHEBI:67138"/>
    </ligand>
</feature>
<accession>A0A6P6I1Q0</accession>
<protein>
    <submittedName>
        <fullName evidence="10">Alpha-1,3-galactosyltransferase 2</fullName>
    </submittedName>
</protein>
<comment type="similarity">
    <text evidence="3">Belongs to the glycosyltransferase 6 family.</text>
</comment>
<keyword evidence="4" id="KW-0328">Glycosyltransferase</keyword>
<evidence type="ECO:0000256" key="7">
    <source>
        <dbReference type="PIRSR" id="PIRSR605076-2"/>
    </source>
</evidence>
<dbReference type="GO" id="GO:0005794">
    <property type="term" value="C:Golgi apparatus"/>
    <property type="evidence" value="ECO:0007669"/>
    <property type="project" value="TreeGrafter"/>
</dbReference>
<dbReference type="Pfam" id="PF03414">
    <property type="entry name" value="Glyco_transf_6"/>
    <property type="match status" value="1"/>
</dbReference>
<evidence type="ECO:0000256" key="6">
    <source>
        <dbReference type="ARBA" id="ARBA00022968"/>
    </source>
</evidence>
<proteinExistence type="inferred from homology"/>
<dbReference type="PANTHER" id="PTHR10462:SF33">
    <property type="entry name" value="ALPHA-1,3-GALACTOSYLTRANSFERASE 2"/>
    <property type="match status" value="1"/>
</dbReference>
<evidence type="ECO:0000256" key="8">
    <source>
        <dbReference type="SAM" id="Phobius"/>
    </source>
</evidence>
<gene>
    <name evidence="10" type="primary">A3GALT2</name>
</gene>
<dbReference type="AlphaFoldDB" id="A0A6P6I1Q0"/>
<evidence type="ECO:0000313" key="10">
    <source>
        <dbReference type="RefSeq" id="XP_025781952.1"/>
    </source>
</evidence>
<dbReference type="GeneID" id="112862931"/>
<evidence type="ECO:0000256" key="3">
    <source>
        <dbReference type="ARBA" id="ARBA00010413"/>
    </source>
</evidence>
<dbReference type="InterPro" id="IPR005076">
    <property type="entry name" value="Glyco_trans_6"/>
</dbReference>
<dbReference type="GO" id="GO:0016020">
    <property type="term" value="C:membrane"/>
    <property type="evidence" value="ECO:0007669"/>
    <property type="project" value="UniProtKB-SubCell"/>
</dbReference>
<keyword evidence="6" id="KW-0735">Signal-anchor</keyword>
<dbReference type="GO" id="GO:0031982">
    <property type="term" value="C:vesicle"/>
    <property type="evidence" value="ECO:0007669"/>
    <property type="project" value="TreeGrafter"/>
</dbReference>